<comment type="caution">
    <text evidence="7">The sequence shown here is derived from an EMBL/GenBank/DDBJ whole genome shotgun (WGS) entry which is preliminary data.</text>
</comment>
<dbReference type="GO" id="GO:0003677">
    <property type="term" value="F:DNA binding"/>
    <property type="evidence" value="ECO:0007669"/>
    <property type="project" value="InterPro"/>
</dbReference>
<evidence type="ECO:0000256" key="5">
    <source>
        <dbReference type="SAM" id="MobiDB-lite"/>
    </source>
</evidence>
<keyword evidence="2 4" id="KW-0863">Zinc-finger</keyword>
<keyword evidence="8" id="KW-1185">Reference proteome</keyword>
<evidence type="ECO:0000259" key="6">
    <source>
        <dbReference type="PROSITE" id="PS50808"/>
    </source>
</evidence>
<proteinExistence type="predicted"/>
<evidence type="ECO:0000256" key="3">
    <source>
        <dbReference type="ARBA" id="ARBA00022833"/>
    </source>
</evidence>
<evidence type="ECO:0000256" key="4">
    <source>
        <dbReference type="PROSITE-ProRule" id="PRU00027"/>
    </source>
</evidence>
<reference evidence="7 8" key="1">
    <citation type="submission" date="2023-11" db="EMBL/GenBank/DDBJ databases">
        <authorList>
            <person name="Hedman E."/>
            <person name="Englund M."/>
            <person name="Stromberg M."/>
            <person name="Nyberg Akerstrom W."/>
            <person name="Nylinder S."/>
            <person name="Jareborg N."/>
            <person name="Kallberg Y."/>
            <person name="Kronander E."/>
        </authorList>
    </citation>
    <scope>NUCLEOTIDE SEQUENCE [LARGE SCALE GENOMIC DNA]</scope>
</reference>
<feature type="region of interest" description="Disordered" evidence="5">
    <location>
        <begin position="1"/>
        <end position="23"/>
    </location>
</feature>
<evidence type="ECO:0000313" key="7">
    <source>
        <dbReference type="EMBL" id="CAK1582051.1"/>
    </source>
</evidence>
<dbReference type="Proteomes" id="UP001314205">
    <property type="component" value="Unassembled WGS sequence"/>
</dbReference>
<keyword evidence="3" id="KW-0862">Zinc</keyword>
<name>A0AAV1KG51_9NEOP</name>
<sequence>MESWLKTGRLTSGKRISDSSLNSEPPAVCIENISENVPGSSGLLNTQDPSAGLNIQHTITKRVATQEKTSSKKRRYDESYLSFGFVPVGMTENSDGQCVICNKIISNSSLVPAKLKRHLDTNHPELKDKSVSFFERHKEVRRTGTAAIQKFVKTDNENATEASFLLSYKIARAGKPHTIAEDLIKPCMTEIVTCVLGEEAAKKVSAGQCSNNVISDRIHKISDHIQDELISGLKTSEMFAIQLDESIDVVGLSILLVFVRYPFGGSIEEDLFLCTPLETNTTGEEIFKVIDSYMTKHHIDWNKCIDVCSDGAAAMVGKIKGTVTRIKEVAPKCSSSHCVLHRHALVAKKMQYELKTVLDQAVLIVNYVKSRPLQSRLFKKVCEDIGSQHQSLLLHTEVKWLSRGRVLLRLFELHDELKIFFTKQPVSAHVNKLVELLHDEQWLMQLAYLADIFDKLNVICKALQGRATTKFTVNDKMSSLKNKLAFWIECVEKHNYECFTILNDFLKENELRVSSDVEKNIHEHLTSLTKSLHEYFPEQLQDMDWVQNPFVNHTKPSMLSVSEYENLIDIKFSSTLKQKYEEGTFDLNAFWIGLKDEYPEIVNRAITLLLPFVTTYRCETGFSAYAYTKSKYRNRLDAAPDLRVQLSDIKPNFNAILRKYVKKFHSSH</sequence>
<dbReference type="AlphaFoldDB" id="A0AAV1KG51"/>
<evidence type="ECO:0000256" key="2">
    <source>
        <dbReference type="ARBA" id="ARBA00022771"/>
    </source>
</evidence>
<dbReference type="InterPro" id="IPR012337">
    <property type="entry name" value="RNaseH-like_sf"/>
</dbReference>
<evidence type="ECO:0000313" key="8">
    <source>
        <dbReference type="Proteomes" id="UP001314205"/>
    </source>
</evidence>
<dbReference type="InterPro" id="IPR003656">
    <property type="entry name" value="Znf_BED"/>
</dbReference>
<accession>A0AAV1KG51</accession>
<evidence type="ECO:0000256" key="1">
    <source>
        <dbReference type="ARBA" id="ARBA00022723"/>
    </source>
</evidence>
<dbReference type="GO" id="GO:0008270">
    <property type="term" value="F:zinc ion binding"/>
    <property type="evidence" value="ECO:0007669"/>
    <property type="project" value="UniProtKB-KW"/>
</dbReference>
<keyword evidence="1" id="KW-0479">Metal-binding</keyword>
<feature type="domain" description="BED-type" evidence="6">
    <location>
        <begin position="74"/>
        <end position="130"/>
    </location>
</feature>
<dbReference type="PANTHER" id="PTHR45913:SF19">
    <property type="entry name" value="LOW QUALITY PROTEIN: ZINC FINGER BED DOMAIN-CONTAINING PROTEIN 5-LIKE"/>
    <property type="match status" value="1"/>
</dbReference>
<dbReference type="PROSITE" id="PS50808">
    <property type="entry name" value="ZF_BED"/>
    <property type="match status" value="1"/>
</dbReference>
<protein>
    <recommendedName>
        <fullName evidence="6">BED-type domain-containing protein</fullName>
    </recommendedName>
</protein>
<dbReference type="PANTHER" id="PTHR45913">
    <property type="entry name" value="EPM2A-INTERACTING PROTEIN 1"/>
    <property type="match status" value="1"/>
</dbReference>
<organism evidence="7 8">
    <name type="scientific">Parnassius mnemosyne</name>
    <name type="common">clouded apollo</name>
    <dbReference type="NCBI Taxonomy" id="213953"/>
    <lineage>
        <taxon>Eukaryota</taxon>
        <taxon>Metazoa</taxon>
        <taxon>Ecdysozoa</taxon>
        <taxon>Arthropoda</taxon>
        <taxon>Hexapoda</taxon>
        <taxon>Insecta</taxon>
        <taxon>Pterygota</taxon>
        <taxon>Neoptera</taxon>
        <taxon>Endopterygota</taxon>
        <taxon>Lepidoptera</taxon>
        <taxon>Glossata</taxon>
        <taxon>Ditrysia</taxon>
        <taxon>Papilionoidea</taxon>
        <taxon>Papilionidae</taxon>
        <taxon>Parnassiinae</taxon>
        <taxon>Parnassini</taxon>
        <taxon>Parnassius</taxon>
        <taxon>Driopa</taxon>
    </lineage>
</organism>
<gene>
    <name evidence="7" type="ORF">PARMNEM_LOCUS3637</name>
</gene>
<dbReference type="EMBL" id="CAVLGL010000035">
    <property type="protein sequence ID" value="CAK1582051.1"/>
    <property type="molecule type" value="Genomic_DNA"/>
</dbReference>
<dbReference type="SUPFAM" id="SSF53098">
    <property type="entry name" value="Ribonuclease H-like"/>
    <property type="match status" value="1"/>
</dbReference>